<dbReference type="RefSeq" id="WP_145076146.1">
    <property type="nucleotide sequence ID" value="NZ_CP036425.1"/>
</dbReference>
<comment type="subcellular location">
    <subcellularLocation>
        <location evidence="3">Cytoplasm</location>
    </subcellularLocation>
</comment>
<dbReference type="PRINTS" id="PR00297">
    <property type="entry name" value="CHAPERONIN10"/>
</dbReference>
<protein>
    <recommendedName>
        <fullName evidence="3">Co-chaperonin GroES</fullName>
    </recommendedName>
    <alternativeName>
        <fullName evidence="3">10 kDa chaperonin</fullName>
    </alternativeName>
    <alternativeName>
        <fullName evidence="3">Chaperonin-10</fullName>
        <shortName evidence="3">Cpn10</shortName>
    </alternativeName>
</protein>
<comment type="subunit">
    <text evidence="3">Heptamer of 7 subunits arranged in a ring. Interacts with the chaperonin GroEL.</text>
</comment>
<dbReference type="Gene3D" id="2.30.33.40">
    <property type="entry name" value="GroES chaperonin"/>
    <property type="match status" value="1"/>
</dbReference>
<gene>
    <name evidence="5" type="primary">groS_1</name>
    <name evidence="3" type="synonym">groES</name>
    <name evidence="3" type="synonym">groS</name>
    <name evidence="5" type="ORF">KS4_13220</name>
</gene>
<keyword evidence="2 3" id="KW-0143">Chaperone</keyword>
<dbReference type="Pfam" id="PF00166">
    <property type="entry name" value="Cpn10"/>
    <property type="match status" value="1"/>
</dbReference>
<name>A0A517YSS0_9BACT</name>
<dbReference type="CDD" id="cd00320">
    <property type="entry name" value="cpn10"/>
    <property type="match status" value="1"/>
</dbReference>
<dbReference type="HAMAP" id="MF_00580">
    <property type="entry name" value="CH10"/>
    <property type="match status" value="1"/>
</dbReference>
<dbReference type="InterPro" id="IPR018369">
    <property type="entry name" value="Chaprnonin_Cpn10_CS"/>
</dbReference>
<comment type="similarity">
    <text evidence="1 3 4">Belongs to the GroES chaperonin family.</text>
</comment>
<dbReference type="PANTHER" id="PTHR10772">
    <property type="entry name" value="10 KDA HEAT SHOCK PROTEIN"/>
    <property type="match status" value="1"/>
</dbReference>
<keyword evidence="3" id="KW-0963">Cytoplasm</keyword>
<evidence type="ECO:0000313" key="5">
    <source>
        <dbReference type="EMBL" id="QDU33276.1"/>
    </source>
</evidence>
<dbReference type="InterPro" id="IPR011032">
    <property type="entry name" value="GroES-like_sf"/>
</dbReference>
<dbReference type="SUPFAM" id="SSF50129">
    <property type="entry name" value="GroES-like"/>
    <property type="match status" value="1"/>
</dbReference>
<dbReference type="InterPro" id="IPR020818">
    <property type="entry name" value="Chaperonin_GroES"/>
</dbReference>
<evidence type="ECO:0000256" key="4">
    <source>
        <dbReference type="RuleBase" id="RU000535"/>
    </source>
</evidence>
<proteinExistence type="inferred from homology"/>
<evidence type="ECO:0000256" key="2">
    <source>
        <dbReference type="ARBA" id="ARBA00023186"/>
    </source>
</evidence>
<dbReference type="AlphaFoldDB" id="A0A517YSS0"/>
<organism evidence="5 6">
    <name type="scientific">Poriferisphaera corsica</name>
    <dbReference type="NCBI Taxonomy" id="2528020"/>
    <lineage>
        <taxon>Bacteria</taxon>
        <taxon>Pseudomonadati</taxon>
        <taxon>Planctomycetota</taxon>
        <taxon>Phycisphaerae</taxon>
        <taxon>Phycisphaerales</taxon>
        <taxon>Phycisphaeraceae</taxon>
        <taxon>Poriferisphaera</taxon>
    </lineage>
</organism>
<dbReference type="GO" id="GO:0046872">
    <property type="term" value="F:metal ion binding"/>
    <property type="evidence" value="ECO:0007669"/>
    <property type="project" value="TreeGrafter"/>
</dbReference>
<dbReference type="GO" id="GO:0005737">
    <property type="term" value="C:cytoplasm"/>
    <property type="evidence" value="ECO:0007669"/>
    <property type="project" value="UniProtKB-SubCell"/>
</dbReference>
<dbReference type="Proteomes" id="UP000317369">
    <property type="component" value="Chromosome"/>
</dbReference>
<dbReference type="FunFam" id="2.30.33.40:FF:000001">
    <property type="entry name" value="10 kDa chaperonin"/>
    <property type="match status" value="1"/>
</dbReference>
<dbReference type="SMART" id="SM00883">
    <property type="entry name" value="Cpn10"/>
    <property type="match status" value="1"/>
</dbReference>
<evidence type="ECO:0000256" key="3">
    <source>
        <dbReference type="HAMAP-Rule" id="MF_00580"/>
    </source>
</evidence>
<dbReference type="GO" id="GO:0051087">
    <property type="term" value="F:protein-folding chaperone binding"/>
    <property type="evidence" value="ECO:0007669"/>
    <property type="project" value="TreeGrafter"/>
</dbReference>
<reference evidence="5 6" key="1">
    <citation type="submission" date="2019-02" db="EMBL/GenBank/DDBJ databases">
        <title>Deep-cultivation of Planctomycetes and their phenomic and genomic characterization uncovers novel biology.</title>
        <authorList>
            <person name="Wiegand S."/>
            <person name="Jogler M."/>
            <person name="Boedeker C."/>
            <person name="Pinto D."/>
            <person name="Vollmers J."/>
            <person name="Rivas-Marin E."/>
            <person name="Kohn T."/>
            <person name="Peeters S.H."/>
            <person name="Heuer A."/>
            <person name="Rast P."/>
            <person name="Oberbeckmann S."/>
            <person name="Bunk B."/>
            <person name="Jeske O."/>
            <person name="Meyerdierks A."/>
            <person name="Storesund J.E."/>
            <person name="Kallscheuer N."/>
            <person name="Luecker S."/>
            <person name="Lage O.M."/>
            <person name="Pohl T."/>
            <person name="Merkel B.J."/>
            <person name="Hornburger P."/>
            <person name="Mueller R.-W."/>
            <person name="Bruemmer F."/>
            <person name="Labrenz M."/>
            <person name="Spormann A.M."/>
            <person name="Op den Camp H."/>
            <person name="Overmann J."/>
            <person name="Amann R."/>
            <person name="Jetten M.S.M."/>
            <person name="Mascher T."/>
            <person name="Medema M.H."/>
            <person name="Devos D.P."/>
            <person name="Kaster A.-K."/>
            <person name="Ovreas L."/>
            <person name="Rohde M."/>
            <person name="Galperin M.Y."/>
            <person name="Jogler C."/>
        </authorList>
    </citation>
    <scope>NUCLEOTIDE SEQUENCE [LARGE SCALE GENOMIC DNA]</scope>
    <source>
        <strain evidence="5 6">KS4</strain>
    </source>
</reference>
<accession>A0A517YSS0</accession>
<sequence>MAKKTTVKPLDDRIVLKPTVAETKTASGIFLPESATEKPMTGTVVAVGPGKLNEDGSRTELTIKKGDVVLYGKYAGTEVDIDGVEHMIVRESELLGVIEN</sequence>
<dbReference type="GO" id="GO:0051082">
    <property type="term" value="F:unfolded protein binding"/>
    <property type="evidence" value="ECO:0007669"/>
    <property type="project" value="TreeGrafter"/>
</dbReference>
<evidence type="ECO:0000256" key="1">
    <source>
        <dbReference type="ARBA" id="ARBA00006975"/>
    </source>
</evidence>
<dbReference type="EMBL" id="CP036425">
    <property type="protein sequence ID" value="QDU33276.1"/>
    <property type="molecule type" value="Genomic_DNA"/>
</dbReference>
<dbReference type="KEGG" id="pcor:KS4_13220"/>
<dbReference type="OrthoDB" id="9806791at2"/>
<dbReference type="InterPro" id="IPR037124">
    <property type="entry name" value="Chaperonin_GroES_sf"/>
</dbReference>
<dbReference type="GO" id="GO:0044183">
    <property type="term" value="F:protein folding chaperone"/>
    <property type="evidence" value="ECO:0007669"/>
    <property type="project" value="InterPro"/>
</dbReference>
<dbReference type="GO" id="GO:0005524">
    <property type="term" value="F:ATP binding"/>
    <property type="evidence" value="ECO:0007669"/>
    <property type="project" value="InterPro"/>
</dbReference>
<dbReference type="NCBIfam" id="NF001533">
    <property type="entry name" value="PRK00364.2-4"/>
    <property type="match status" value="1"/>
</dbReference>
<keyword evidence="6" id="KW-1185">Reference proteome</keyword>
<dbReference type="PROSITE" id="PS00681">
    <property type="entry name" value="CHAPERONINS_CPN10"/>
    <property type="match status" value="1"/>
</dbReference>
<dbReference type="PANTHER" id="PTHR10772:SF58">
    <property type="entry name" value="CO-CHAPERONIN GROES"/>
    <property type="match status" value="1"/>
</dbReference>
<evidence type="ECO:0000313" key="6">
    <source>
        <dbReference type="Proteomes" id="UP000317369"/>
    </source>
</evidence>
<dbReference type="NCBIfam" id="NF001531">
    <property type="entry name" value="PRK00364.2-2"/>
    <property type="match status" value="1"/>
</dbReference>
<comment type="function">
    <text evidence="3 4">Together with the chaperonin GroEL, plays an essential role in assisting protein folding. The GroEL-GroES system forms a nano-cage that allows encapsulation of the non-native substrate proteins and provides a physical environment optimized to promote and accelerate protein folding. GroES binds to the apical surface of the GroEL ring, thereby capping the opening of the GroEL channel.</text>
</comment>